<dbReference type="EMBL" id="BK062672">
    <property type="protein sequence ID" value="DBA06886.1"/>
    <property type="molecule type" value="Genomic_RNA"/>
</dbReference>
<name>A0A9N6YK76_9VIRU</name>
<reference evidence="1" key="1">
    <citation type="journal article" date="2023" name="bioRxiv">
        <title>Expanding the repertoire of the plant infecting ophioviruses.</title>
        <authorList>
            <person name="Debat H."/>
            <person name="Garcia M.L."/>
            <person name="Bejerman N."/>
        </authorList>
    </citation>
    <scope>NUCLEOTIDE SEQUENCE</scope>
</reference>
<accession>A0A9N6YK76</accession>
<evidence type="ECO:0000313" key="1">
    <source>
        <dbReference type="EMBL" id="DBA06886.1"/>
    </source>
</evidence>
<sequence>MKFDLLESNGEAQFHEMRVSKEEMSNMGFKIREDLDVIHEKFLKIEENSFNEKWRKLHGCWMIRESKNEDEFMAMIKGTVKLHKNVNFETALIKDGIDLQLVKFKASLFSSTEFINLLSDMIFYDGEGFDVFVTEVPQENDIYPMLSRSEKEFLCRKWKKFNNLWLSKNMAEIRRADRLEEIFSNNETIVEKTSRTKQWVAKTVFMMRSMNNVAKDNRSRTI</sequence>
<proteinExistence type="predicted"/>
<protein>
    <submittedName>
        <fullName evidence="1">22 kDa protein</fullName>
    </submittedName>
</protein>
<organism evidence="1">
    <name type="scientific">Chrysanthemum ophiovirus_mori</name>
    <dbReference type="NCBI Taxonomy" id="2983935"/>
    <lineage>
        <taxon>Viruses</taxon>
        <taxon>Riboviria</taxon>
        <taxon>Orthornavirae</taxon>
        <taxon>Negarnaviricota</taxon>
        <taxon>Haploviricotina</taxon>
        <taxon>Milneviricetes</taxon>
        <taxon>Naedrevirales</taxon>
        <taxon>Aspiviridae</taxon>
        <taxon>Ophiovirus</taxon>
    </lineage>
</organism>